<name>A0A6J5QI23_9CAUD</name>
<gene>
    <name evidence="1" type="ORF">UFOVP1043_66</name>
</gene>
<accession>A0A6J5QI23</accession>
<reference evidence="1" key="1">
    <citation type="submission" date="2020-05" db="EMBL/GenBank/DDBJ databases">
        <authorList>
            <person name="Chiriac C."/>
            <person name="Salcher M."/>
            <person name="Ghai R."/>
            <person name="Kavagutti S V."/>
        </authorList>
    </citation>
    <scope>NUCLEOTIDE SEQUENCE</scope>
</reference>
<protein>
    <recommendedName>
        <fullName evidence="2">S-adenosyl-L-methionine-dependent methyltransferase</fullName>
    </recommendedName>
</protein>
<evidence type="ECO:0000313" key="1">
    <source>
        <dbReference type="EMBL" id="CAB4180615.1"/>
    </source>
</evidence>
<sequence>MKILVGCEESQTVTKAFRAMGHEAYSCDLQECSGGHPEWHIQHDVFDAIDEGGWDMGIFFPTCTYLTVSANKWYKDQPERKSGALVGHARRDAREEAILFFMKLMTCNIPKIAIENPIGVMSGRYRKPDQVLQPWMFGHPETKATCLWLKNLPKLTPTDIVDGREQRLHYLSPSKDRAKLRSKTYQGIADAMSQQWGEH</sequence>
<dbReference type="EMBL" id="LR797001">
    <property type="protein sequence ID" value="CAB4180615.1"/>
    <property type="molecule type" value="Genomic_DNA"/>
</dbReference>
<proteinExistence type="predicted"/>
<evidence type="ECO:0008006" key="2">
    <source>
        <dbReference type="Google" id="ProtNLM"/>
    </source>
</evidence>
<organism evidence="1">
    <name type="scientific">uncultured Caudovirales phage</name>
    <dbReference type="NCBI Taxonomy" id="2100421"/>
    <lineage>
        <taxon>Viruses</taxon>
        <taxon>Duplodnaviria</taxon>
        <taxon>Heunggongvirae</taxon>
        <taxon>Uroviricota</taxon>
        <taxon>Caudoviricetes</taxon>
        <taxon>Peduoviridae</taxon>
        <taxon>Maltschvirus</taxon>
        <taxon>Maltschvirus maltsch</taxon>
    </lineage>
</organism>